<dbReference type="InterPro" id="IPR051263">
    <property type="entry name" value="C-type_cytochrome_biogenesis"/>
</dbReference>
<feature type="transmembrane region" description="Helical" evidence="6">
    <location>
        <begin position="96"/>
        <end position="114"/>
    </location>
</feature>
<keyword evidence="3" id="KW-0479">Metal-binding</keyword>
<accession>A0A284VLP5</accession>
<keyword evidence="9" id="KW-1185">Reference proteome</keyword>
<dbReference type="OrthoDB" id="381320at2157"/>
<protein>
    <submittedName>
        <fullName evidence="8">Putative cytochrome c biogenesis protein</fullName>
    </submittedName>
</protein>
<evidence type="ECO:0000256" key="6">
    <source>
        <dbReference type="SAM" id="Phobius"/>
    </source>
</evidence>
<dbReference type="Gene3D" id="1.10.8.640">
    <property type="entry name" value="Cytochrome C biogenesis protein"/>
    <property type="match status" value="1"/>
</dbReference>
<dbReference type="GO" id="GO:0005886">
    <property type="term" value="C:plasma membrane"/>
    <property type="evidence" value="ECO:0007669"/>
    <property type="project" value="TreeGrafter"/>
</dbReference>
<dbReference type="RefSeq" id="WP_096204385.1">
    <property type="nucleotide sequence ID" value="NZ_FZMP01000070.1"/>
</dbReference>
<keyword evidence="2" id="KW-0349">Heme</keyword>
<keyword evidence="5" id="KW-0408">Iron</keyword>
<evidence type="ECO:0000256" key="2">
    <source>
        <dbReference type="ARBA" id="ARBA00022617"/>
    </source>
</evidence>
<evidence type="ECO:0000256" key="5">
    <source>
        <dbReference type="ARBA" id="ARBA00023004"/>
    </source>
</evidence>
<dbReference type="InterPro" id="IPR005616">
    <property type="entry name" value="CcmH/CycL/Ccl2/NrfF_N"/>
</dbReference>
<keyword evidence="6" id="KW-1133">Transmembrane helix</keyword>
<reference evidence="9" key="1">
    <citation type="submission" date="2017-06" db="EMBL/GenBank/DDBJ databases">
        <authorList>
            <person name="Cremers G."/>
        </authorList>
    </citation>
    <scope>NUCLEOTIDE SEQUENCE [LARGE SCALE GENOMIC DNA]</scope>
</reference>
<evidence type="ECO:0000313" key="9">
    <source>
        <dbReference type="Proteomes" id="UP000218615"/>
    </source>
</evidence>
<keyword evidence="6" id="KW-0812">Transmembrane</keyword>
<organism evidence="8 9">
    <name type="scientific">Candidatus Methanoperedens nitratireducens</name>
    <dbReference type="NCBI Taxonomy" id="1392998"/>
    <lineage>
        <taxon>Archaea</taxon>
        <taxon>Methanobacteriati</taxon>
        <taxon>Methanobacteriota</taxon>
        <taxon>Stenosarchaea group</taxon>
        <taxon>Methanomicrobia</taxon>
        <taxon>Methanosarcinales</taxon>
        <taxon>ANME-2 cluster</taxon>
        <taxon>Candidatus Methanoperedentaceae</taxon>
        <taxon>Candidatus Methanoperedens</taxon>
    </lineage>
</organism>
<dbReference type="Proteomes" id="UP000218615">
    <property type="component" value="Unassembled WGS sequence"/>
</dbReference>
<keyword evidence="4" id="KW-0732">Signal</keyword>
<evidence type="ECO:0000256" key="4">
    <source>
        <dbReference type="ARBA" id="ARBA00022729"/>
    </source>
</evidence>
<sequence length="141" mass="16010">MKIMKKIIAAWFFLTVLALPVLAITEEEITSNLNCPDQGGCTMIVVDCTCPSSLEIKDKVRAMLDQGLSERKIYDKLSAEYGREVLATPPKEGFDWIVWIALPAGIVVGGVVVYKISRKRMDENELFDYEYEKFLKGREKQ</sequence>
<dbReference type="InterPro" id="IPR038297">
    <property type="entry name" value="CcmH/CycL/NrfF/Ccl2_sf"/>
</dbReference>
<evidence type="ECO:0000256" key="3">
    <source>
        <dbReference type="ARBA" id="ARBA00022723"/>
    </source>
</evidence>
<dbReference type="AlphaFoldDB" id="A0A284VLP5"/>
<feature type="domain" description="CcmH/CycL/Ccl2/NrfF N-terminal" evidence="7">
    <location>
        <begin position="27"/>
        <end position="124"/>
    </location>
</feature>
<evidence type="ECO:0000259" key="7">
    <source>
        <dbReference type="Pfam" id="PF03918"/>
    </source>
</evidence>
<dbReference type="Pfam" id="PF03918">
    <property type="entry name" value="CcmH"/>
    <property type="match status" value="1"/>
</dbReference>
<dbReference type="STRING" id="1392998.ANME2D_00825"/>
<keyword evidence="6" id="KW-0472">Membrane</keyword>
<evidence type="ECO:0000256" key="1">
    <source>
        <dbReference type="ARBA" id="ARBA00010342"/>
    </source>
</evidence>
<dbReference type="CDD" id="cd16378">
    <property type="entry name" value="CcmH_N"/>
    <property type="match status" value="1"/>
</dbReference>
<dbReference type="GO" id="GO:0046872">
    <property type="term" value="F:metal ion binding"/>
    <property type="evidence" value="ECO:0007669"/>
    <property type="project" value="UniProtKB-KW"/>
</dbReference>
<proteinExistence type="inferred from homology"/>
<evidence type="ECO:0000313" key="8">
    <source>
        <dbReference type="EMBL" id="SNQ60133.1"/>
    </source>
</evidence>
<gene>
    <name evidence="8" type="ORF">MNV_1610037</name>
</gene>
<name>A0A284VLP5_9EURY</name>
<dbReference type="PANTHER" id="PTHR47870">
    <property type="entry name" value="CYTOCHROME C-TYPE BIOGENESIS PROTEIN CCMH"/>
    <property type="match status" value="1"/>
</dbReference>
<dbReference type="EMBL" id="FZMP01000070">
    <property type="protein sequence ID" value="SNQ60133.1"/>
    <property type="molecule type" value="Genomic_DNA"/>
</dbReference>
<comment type="similarity">
    <text evidence="1">Belongs to the CcmH/CycL/Ccl2/NrfF family.</text>
</comment>
<dbReference type="PANTHER" id="PTHR47870:SF4">
    <property type="entry name" value="CYTOCHROME C-TYPE BIOGENESIS PROTEIN CYCH"/>
    <property type="match status" value="1"/>
</dbReference>